<feature type="domain" description="NADPH-dependent FMN reductase-like" evidence="1">
    <location>
        <begin position="8"/>
        <end position="142"/>
    </location>
</feature>
<proteinExistence type="predicted"/>
<dbReference type="AlphaFoldDB" id="C2EU79"/>
<evidence type="ECO:0000313" key="2">
    <source>
        <dbReference type="EMBL" id="EEJ40611.1"/>
    </source>
</evidence>
<dbReference type="PATRIC" id="fig|1423814.6.peg.76"/>
<dbReference type="Proteomes" id="UP000004483">
    <property type="component" value="Unassembled WGS sequence"/>
</dbReference>
<evidence type="ECO:0000259" key="1">
    <source>
        <dbReference type="Pfam" id="PF03358"/>
    </source>
</evidence>
<dbReference type="GO" id="GO:0016491">
    <property type="term" value="F:oxidoreductase activity"/>
    <property type="evidence" value="ECO:0007669"/>
    <property type="project" value="UniProtKB-KW"/>
</dbReference>
<dbReference type="InterPro" id="IPR029039">
    <property type="entry name" value="Flavoprotein-like_sf"/>
</dbReference>
<dbReference type="EC" id="1.7.-.-" evidence="2"/>
<dbReference type="STRING" id="1423814.HMPREF0549_1015"/>
<dbReference type="PANTHER" id="PTHR30543:SF21">
    <property type="entry name" value="NAD(P)H-DEPENDENT FMN REDUCTASE LOT6"/>
    <property type="match status" value="1"/>
</dbReference>
<dbReference type="SUPFAM" id="SSF52218">
    <property type="entry name" value="Flavoproteins"/>
    <property type="match status" value="1"/>
</dbReference>
<dbReference type="PANTHER" id="PTHR30543">
    <property type="entry name" value="CHROMATE REDUCTASE"/>
    <property type="match status" value="1"/>
</dbReference>
<name>C2EU79_9LACO</name>
<gene>
    <name evidence="2" type="ORF">HMPREF0549_1015</name>
</gene>
<sequence length="187" mass="21105">MGVISMKKVGIVVGSTRPGRRSKQVADWLQKQLAVSTKLKFNEIDLRTIDLPFLDESKIPALGQYEHSYTREWSNLISSYDGLIFVFPQYNWGYPAVLKNALDYLANEWKNKPVSLVTFGAHGGAQAQIAMRLVITGFHMKQLAINPQLKISPSDSVAEVDRILHTYDPIAQLLRAEFEKDLTKKAE</sequence>
<dbReference type="GO" id="GO:0010181">
    <property type="term" value="F:FMN binding"/>
    <property type="evidence" value="ECO:0007669"/>
    <property type="project" value="TreeGrafter"/>
</dbReference>
<dbReference type="eggNOG" id="COG0431">
    <property type="taxonomic scope" value="Bacteria"/>
</dbReference>
<organism evidence="2 3">
    <name type="scientific">Limosilactobacillus vaginalis DSM 5837 = ATCC 49540</name>
    <dbReference type="NCBI Taxonomy" id="1423814"/>
    <lineage>
        <taxon>Bacteria</taxon>
        <taxon>Bacillati</taxon>
        <taxon>Bacillota</taxon>
        <taxon>Bacilli</taxon>
        <taxon>Lactobacillales</taxon>
        <taxon>Lactobacillaceae</taxon>
        <taxon>Limosilactobacillus</taxon>
    </lineage>
</organism>
<keyword evidence="2" id="KW-0560">Oxidoreductase</keyword>
<dbReference type="Gene3D" id="3.40.50.360">
    <property type="match status" value="1"/>
</dbReference>
<comment type="caution">
    <text evidence="2">The sequence shown here is derived from an EMBL/GenBank/DDBJ whole genome shotgun (WGS) entry which is preliminary data.</text>
</comment>
<dbReference type="HOGENOM" id="CLU_055322_2_3_9"/>
<dbReference type="EMBL" id="ACGV01000123">
    <property type="protein sequence ID" value="EEJ40611.1"/>
    <property type="molecule type" value="Genomic_DNA"/>
</dbReference>
<evidence type="ECO:0000313" key="3">
    <source>
        <dbReference type="Proteomes" id="UP000004483"/>
    </source>
</evidence>
<reference evidence="2 3" key="1">
    <citation type="submission" date="2009-01" db="EMBL/GenBank/DDBJ databases">
        <authorList>
            <person name="Qin X."/>
            <person name="Bachman B."/>
            <person name="Battles P."/>
            <person name="Bell A."/>
            <person name="Bess C."/>
            <person name="Bickham C."/>
            <person name="Chaboub L."/>
            <person name="Chen D."/>
            <person name="Coyle M."/>
            <person name="Deiros D.R."/>
            <person name="Dinh H."/>
            <person name="Forbes L."/>
            <person name="Fowler G."/>
            <person name="Francisco L."/>
            <person name="Fu Q."/>
            <person name="Gubbala S."/>
            <person name="Hale W."/>
            <person name="Han Y."/>
            <person name="Hemphill L."/>
            <person name="Highlander S.K."/>
            <person name="Hirani K."/>
            <person name="Hogues M."/>
            <person name="Jackson L."/>
            <person name="Jakkamsetti A."/>
            <person name="Javaid M."/>
            <person name="Jiang H."/>
            <person name="Korchina V."/>
            <person name="Kovar C."/>
            <person name="Lara F."/>
            <person name="Lee S."/>
            <person name="Mata R."/>
            <person name="Mathew T."/>
            <person name="Moen C."/>
            <person name="Morales K."/>
            <person name="Munidasa M."/>
            <person name="Nazareth L."/>
            <person name="Ngo R."/>
            <person name="Nguyen L."/>
            <person name="Okwuonu G."/>
            <person name="Ongeri F."/>
            <person name="Patil S."/>
            <person name="Petrosino J."/>
            <person name="Pham C."/>
            <person name="Pham P."/>
            <person name="Pu L.-L."/>
            <person name="Puazo M."/>
            <person name="Raj R."/>
            <person name="Reid J."/>
            <person name="Rouhana J."/>
            <person name="Saada N."/>
            <person name="Shang Y."/>
            <person name="Simmons D."/>
            <person name="Thornton R."/>
            <person name="Warren J."/>
            <person name="Weissenberger G."/>
            <person name="Zhang J."/>
            <person name="Zhang L."/>
            <person name="Zhou C."/>
            <person name="Zhu D."/>
            <person name="Muzny D."/>
            <person name="Worley K."/>
            <person name="Gibbs R."/>
        </authorList>
    </citation>
    <scope>NUCLEOTIDE SEQUENCE [LARGE SCALE GENOMIC DNA]</scope>
    <source>
        <strain evidence="2 3">ATCC 49540</strain>
    </source>
</reference>
<protein>
    <submittedName>
        <fullName evidence="2">Flavin reductase</fullName>
        <ecNumber evidence="2">1.7.-.-</ecNumber>
    </submittedName>
</protein>
<dbReference type="InterPro" id="IPR005025">
    <property type="entry name" value="FMN_Rdtase-like_dom"/>
</dbReference>
<dbReference type="Pfam" id="PF03358">
    <property type="entry name" value="FMN_red"/>
    <property type="match status" value="1"/>
</dbReference>
<dbReference type="InterPro" id="IPR050712">
    <property type="entry name" value="NAD(P)H-dep_reductase"/>
</dbReference>
<accession>C2EU79</accession>
<dbReference type="GO" id="GO:0005829">
    <property type="term" value="C:cytosol"/>
    <property type="evidence" value="ECO:0007669"/>
    <property type="project" value="TreeGrafter"/>
</dbReference>